<keyword evidence="2" id="KW-1185">Reference proteome</keyword>
<organism evidence="1 2">
    <name type="scientific">Holothuria leucospilota</name>
    <name type="common">Black long sea cucumber</name>
    <name type="synonym">Mertensiothuria leucospilota</name>
    <dbReference type="NCBI Taxonomy" id="206669"/>
    <lineage>
        <taxon>Eukaryota</taxon>
        <taxon>Metazoa</taxon>
        <taxon>Echinodermata</taxon>
        <taxon>Eleutherozoa</taxon>
        <taxon>Echinozoa</taxon>
        <taxon>Holothuroidea</taxon>
        <taxon>Aspidochirotacea</taxon>
        <taxon>Aspidochirotida</taxon>
        <taxon>Holothuriidae</taxon>
        <taxon>Holothuria</taxon>
    </lineage>
</organism>
<evidence type="ECO:0000313" key="1">
    <source>
        <dbReference type="EMBL" id="KAJ8048508.1"/>
    </source>
</evidence>
<dbReference type="PANTHER" id="PTHR33053">
    <property type="entry name" value="PROTEIN, PUTATIVE-RELATED"/>
    <property type="match status" value="1"/>
</dbReference>
<dbReference type="OrthoDB" id="10028922at2759"/>
<sequence>MLVEHYGKLYGRDMITHNVHGLVHLSEDAKQFGPLDSIYCFPFENFLGQLKRMVRKPFSSLEQVVRRLSEHHPEIPCEQKKHSLRKPHFDGPIPRNVVVTRQYMELQTENYVVNISSGNNCIQVGSDIAIVHNFCILGEVSTVVYERFAVKHDFYLYPLLSSKLGVYKVSRPTGIIAFSMPSFAIVVFTEDNDAVSLVPEVWCIGKDNCYWPPYKSLLKFERAVR</sequence>
<dbReference type="Proteomes" id="UP001152320">
    <property type="component" value="Chromosome 1"/>
</dbReference>
<evidence type="ECO:0000313" key="2">
    <source>
        <dbReference type="Proteomes" id="UP001152320"/>
    </source>
</evidence>
<dbReference type="PANTHER" id="PTHR33053:SF24">
    <property type="entry name" value="TRANSPOSASE DOMAIN-CONTAINING PROTEIN"/>
    <property type="match status" value="1"/>
</dbReference>
<dbReference type="AlphaFoldDB" id="A0A9Q1HKK9"/>
<proteinExistence type="predicted"/>
<reference evidence="1" key="1">
    <citation type="submission" date="2021-10" db="EMBL/GenBank/DDBJ databases">
        <title>Tropical sea cucumber genome reveals ecological adaptation and Cuvierian tubules defense mechanism.</title>
        <authorList>
            <person name="Chen T."/>
        </authorList>
    </citation>
    <scope>NUCLEOTIDE SEQUENCE</scope>
    <source>
        <strain evidence="1">Nanhai2018</strain>
        <tissue evidence="1">Muscle</tissue>
    </source>
</reference>
<protein>
    <submittedName>
        <fullName evidence="1">Uncharacterized protein</fullName>
    </submittedName>
</protein>
<comment type="caution">
    <text evidence="1">The sequence shown here is derived from an EMBL/GenBank/DDBJ whole genome shotgun (WGS) entry which is preliminary data.</text>
</comment>
<accession>A0A9Q1HKK9</accession>
<name>A0A9Q1HKK9_HOLLE</name>
<dbReference type="EMBL" id="JAIZAY010000001">
    <property type="protein sequence ID" value="KAJ8048508.1"/>
    <property type="molecule type" value="Genomic_DNA"/>
</dbReference>
<gene>
    <name evidence="1" type="ORF">HOLleu_00853</name>
</gene>